<feature type="domain" description="N-acetyltransferase" evidence="1">
    <location>
        <begin position="12"/>
        <end position="168"/>
    </location>
</feature>
<dbReference type="AlphaFoldDB" id="A0A1G2HS32"/>
<dbReference type="SUPFAM" id="SSF55729">
    <property type="entry name" value="Acyl-CoA N-acyltransferases (Nat)"/>
    <property type="match status" value="1"/>
</dbReference>
<evidence type="ECO:0000313" key="3">
    <source>
        <dbReference type="Proteomes" id="UP000178774"/>
    </source>
</evidence>
<accession>A0A1G2HS32</accession>
<dbReference type="PANTHER" id="PTHR43415">
    <property type="entry name" value="SPERMIDINE N(1)-ACETYLTRANSFERASE"/>
    <property type="match status" value="1"/>
</dbReference>
<dbReference type="Proteomes" id="UP000178774">
    <property type="component" value="Unassembled WGS sequence"/>
</dbReference>
<dbReference type="InterPro" id="IPR016181">
    <property type="entry name" value="Acyl_CoA_acyltransferase"/>
</dbReference>
<sequence length="168" mass="19885">MGHYQNLRSINISLRLATMDDCWDILRWRNDPVSIAFSPTGEVALEIHEKWYLNVLQKPSTRLYLIVNLEQQKVGMIRFDRRDEEAEVSINLNPDFRQQGYGKKSLSLAFEEYLSQENVHTITARIMQHNEISKKLFESFGFHFLRIDGSDSRIFHYALDRKSFLERT</sequence>
<dbReference type="GO" id="GO:0016747">
    <property type="term" value="F:acyltransferase activity, transferring groups other than amino-acyl groups"/>
    <property type="evidence" value="ECO:0007669"/>
    <property type="project" value="InterPro"/>
</dbReference>
<dbReference type="EMBL" id="MHOP01000024">
    <property type="protein sequence ID" value="OGZ65287.1"/>
    <property type="molecule type" value="Genomic_DNA"/>
</dbReference>
<dbReference type="InterPro" id="IPR000182">
    <property type="entry name" value="GNAT_dom"/>
</dbReference>
<protein>
    <recommendedName>
        <fullName evidence="1">N-acetyltransferase domain-containing protein</fullName>
    </recommendedName>
</protein>
<evidence type="ECO:0000259" key="1">
    <source>
        <dbReference type="PROSITE" id="PS51186"/>
    </source>
</evidence>
<reference evidence="2 3" key="1">
    <citation type="journal article" date="2016" name="Nat. Commun.">
        <title>Thousands of microbial genomes shed light on interconnected biogeochemical processes in an aquifer system.</title>
        <authorList>
            <person name="Anantharaman K."/>
            <person name="Brown C.T."/>
            <person name="Hug L.A."/>
            <person name="Sharon I."/>
            <person name="Castelle C.J."/>
            <person name="Probst A.J."/>
            <person name="Thomas B.C."/>
            <person name="Singh A."/>
            <person name="Wilkins M.J."/>
            <person name="Karaoz U."/>
            <person name="Brodie E.L."/>
            <person name="Williams K.H."/>
            <person name="Hubbard S.S."/>
            <person name="Banfield J.F."/>
        </authorList>
    </citation>
    <scope>NUCLEOTIDE SEQUENCE [LARGE SCALE GENOMIC DNA]</scope>
</reference>
<comment type="caution">
    <text evidence="2">The sequence shown here is derived from an EMBL/GenBank/DDBJ whole genome shotgun (WGS) entry which is preliminary data.</text>
</comment>
<dbReference type="PANTHER" id="PTHR43415:SF3">
    <property type="entry name" value="GNAT-FAMILY ACETYLTRANSFERASE"/>
    <property type="match status" value="1"/>
</dbReference>
<dbReference type="Gene3D" id="3.40.630.30">
    <property type="match status" value="1"/>
</dbReference>
<dbReference type="PROSITE" id="PS51186">
    <property type="entry name" value="GNAT"/>
    <property type="match status" value="1"/>
</dbReference>
<name>A0A1G2HS32_9BACT</name>
<dbReference type="Pfam" id="PF13302">
    <property type="entry name" value="Acetyltransf_3"/>
    <property type="match status" value="1"/>
</dbReference>
<dbReference type="CDD" id="cd04301">
    <property type="entry name" value="NAT_SF"/>
    <property type="match status" value="1"/>
</dbReference>
<evidence type="ECO:0000313" key="2">
    <source>
        <dbReference type="EMBL" id="OGZ65287.1"/>
    </source>
</evidence>
<proteinExistence type="predicted"/>
<organism evidence="2 3">
    <name type="scientific">Candidatus Staskawiczbacteria bacterium RIFCSPHIGHO2_01_FULL_41_41</name>
    <dbReference type="NCBI Taxonomy" id="1802203"/>
    <lineage>
        <taxon>Bacteria</taxon>
        <taxon>Candidatus Staskawicziibacteriota</taxon>
    </lineage>
</organism>
<gene>
    <name evidence="2" type="ORF">A2822_04480</name>
</gene>